<protein>
    <submittedName>
        <fullName evidence="1">Uncharacterized protein</fullName>
    </submittedName>
</protein>
<accession>A0A0P1AGG8</accession>
<dbReference type="Proteomes" id="UP000054928">
    <property type="component" value="Unassembled WGS sequence"/>
</dbReference>
<dbReference type="RefSeq" id="XP_024576374.1">
    <property type="nucleotide sequence ID" value="XM_024725616.1"/>
</dbReference>
<dbReference type="AlphaFoldDB" id="A0A0P1AGG8"/>
<sequence length="65" mass="7143">MSKGAGAVGYQEYQKTPRIVSRVPGVSKDPTHTQGGSAAYRVYTSKEWDVINTQNATNINTLRDK</sequence>
<organism evidence="1 2">
    <name type="scientific">Plasmopara halstedii</name>
    <name type="common">Downy mildew of sunflower</name>
    <dbReference type="NCBI Taxonomy" id="4781"/>
    <lineage>
        <taxon>Eukaryota</taxon>
        <taxon>Sar</taxon>
        <taxon>Stramenopiles</taxon>
        <taxon>Oomycota</taxon>
        <taxon>Peronosporomycetes</taxon>
        <taxon>Peronosporales</taxon>
        <taxon>Peronosporaceae</taxon>
        <taxon>Plasmopara</taxon>
    </lineage>
</organism>
<name>A0A0P1AGG8_PLAHL</name>
<dbReference type="GeneID" id="36405283"/>
<evidence type="ECO:0000313" key="1">
    <source>
        <dbReference type="EMBL" id="CEG40005.1"/>
    </source>
</evidence>
<proteinExistence type="predicted"/>
<keyword evidence="2" id="KW-1185">Reference proteome</keyword>
<dbReference type="EMBL" id="CCYD01000468">
    <property type="protein sequence ID" value="CEG40005.1"/>
    <property type="molecule type" value="Genomic_DNA"/>
</dbReference>
<evidence type="ECO:0000313" key="2">
    <source>
        <dbReference type="Proteomes" id="UP000054928"/>
    </source>
</evidence>
<reference evidence="2" key="1">
    <citation type="submission" date="2014-09" db="EMBL/GenBank/DDBJ databases">
        <authorList>
            <person name="Sharma Rahul"/>
            <person name="Thines Marco"/>
        </authorList>
    </citation>
    <scope>NUCLEOTIDE SEQUENCE [LARGE SCALE GENOMIC DNA]</scope>
</reference>